<accession>A0A822MS64</accession>
<sequence length="197" mass="22773">MSSLVNVNVVCPKCEEQEVHSYVGPELDSVTCSKCSTQFTYLFAKTRAKRSRGNKKENTREFDIRVYLNDGSEQFFQFQKTGWDDIELRSKDLVVFVFLNGDVRVVQNIEIGSYTIISKPSCYIATYLYGPSSSEVLFLRRWRDSKLIPSRIGSCFVQFYYAISPRLIKYFGKFILFNKLVKVAVGICLRVLGYRKI</sequence>
<protein>
    <submittedName>
        <fullName evidence="1">Uncharacterized protein</fullName>
    </submittedName>
</protein>
<dbReference type="RefSeq" id="WP_132941341.1">
    <property type="nucleotide sequence ID" value="NZ_JAKMYC010000075.1"/>
</dbReference>
<comment type="caution">
    <text evidence="1">The sequence shown here is derived from an EMBL/GenBank/DDBJ whole genome shotgun (WGS) entry which is preliminary data.</text>
</comment>
<evidence type="ECO:0000313" key="2">
    <source>
        <dbReference type="Proteomes" id="UP000049495"/>
    </source>
</evidence>
<gene>
    <name evidence="1" type="ORF">VCR5J5_1230001</name>
</gene>
<dbReference type="Proteomes" id="UP000049495">
    <property type="component" value="Unassembled WGS sequence"/>
</dbReference>
<name>A0A822MS64_9VIBR</name>
<evidence type="ECO:0000313" key="1">
    <source>
        <dbReference type="EMBL" id="CDS97065.1"/>
    </source>
</evidence>
<dbReference type="NCBIfam" id="NF041770">
    <property type="entry name" value="CFI_box_CTERM"/>
    <property type="match status" value="1"/>
</dbReference>
<organism evidence="1 2">
    <name type="scientific">Vibrio crassostreae</name>
    <dbReference type="NCBI Taxonomy" id="246167"/>
    <lineage>
        <taxon>Bacteria</taxon>
        <taxon>Pseudomonadati</taxon>
        <taxon>Pseudomonadota</taxon>
        <taxon>Gammaproteobacteria</taxon>
        <taxon>Vibrionales</taxon>
        <taxon>Vibrionaceae</taxon>
        <taxon>Vibrio</taxon>
    </lineage>
</organism>
<dbReference type="InterPro" id="IPR049886">
    <property type="entry name" value="CFI_box_CTERM_dom"/>
</dbReference>
<dbReference type="EMBL" id="CCJV01000028">
    <property type="protein sequence ID" value="CDS97065.1"/>
    <property type="molecule type" value="Genomic_DNA"/>
</dbReference>
<dbReference type="AlphaFoldDB" id="A0A822MS64"/>
<reference evidence="2" key="1">
    <citation type="submission" date="2014-06" db="EMBL/GenBank/DDBJ databases">
        <authorList>
            <person name="Le Roux Frederique"/>
        </authorList>
    </citation>
    <scope>NUCLEOTIDE SEQUENCE [LARGE SCALE GENOMIC DNA]</scope>
    <source>
        <strain evidence="2">J5-5</strain>
    </source>
</reference>
<proteinExistence type="predicted"/>